<reference evidence="9" key="1">
    <citation type="submission" date="2023-07" db="EMBL/GenBank/DDBJ databases">
        <title>Genomic Encyclopedia of Type Strains, Phase IV (KMG-IV): sequencing the most valuable type-strain genomes for metagenomic binning, comparative biology and taxonomic classification.</title>
        <authorList>
            <person name="Goeker M."/>
        </authorList>
    </citation>
    <scope>NUCLEOTIDE SEQUENCE [LARGE SCALE GENOMIC DNA]</scope>
    <source>
        <strain evidence="9">JSM 076093</strain>
    </source>
</reference>
<evidence type="ECO:0000313" key="9">
    <source>
        <dbReference type="EMBL" id="MDQ0484359.1"/>
    </source>
</evidence>
<evidence type="ECO:0000259" key="8">
    <source>
        <dbReference type="PROSITE" id="PS51849"/>
    </source>
</evidence>
<evidence type="ECO:0000256" key="7">
    <source>
        <dbReference type="SAM" id="Phobius"/>
    </source>
</evidence>
<dbReference type="RefSeq" id="WP_307071985.1">
    <property type="nucleotide sequence ID" value="NZ_JAUSWM010000007.1"/>
</dbReference>
<name>A0ABU0K7V1_9BACL</name>
<evidence type="ECO:0000256" key="1">
    <source>
        <dbReference type="ARBA" id="ARBA00004162"/>
    </source>
</evidence>
<dbReference type="InterPro" id="IPR024449">
    <property type="entry name" value="Anti-sigma_RsgI_N"/>
</dbReference>
<evidence type="ECO:0000313" key="10">
    <source>
        <dbReference type="Proteomes" id="UP001226720"/>
    </source>
</evidence>
<feature type="compositionally biased region" description="Basic and acidic residues" evidence="6">
    <location>
        <begin position="255"/>
        <end position="271"/>
    </location>
</feature>
<feature type="region of interest" description="Disordered" evidence="6">
    <location>
        <begin position="251"/>
        <end position="447"/>
    </location>
</feature>
<proteinExistence type="predicted"/>
<dbReference type="Proteomes" id="UP001226720">
    <property type="component" value="Unassembled WGS sequence"/>
</dbReference>
<keyword evidence="4 7" id="KW-1133">Transmembrane helix</keyword>
<comment type="subcellular location">
    <subcellularLocation>
        <location evidence="1">Cell membrane</location>
        <topology evidence="1">Single-pass membrane protein</topology>
    </subcellularLocation>
</comment>
<dbReference type="Pfam" id="PF12791">
    <property type="entry name" value="RsgI_N"/>
    <property type="match status" value="1"/>
</dbReference>
<feature type="transmembrane region" description="Helical" evidence="7">
    <location>
        <begin position="58"/>
        <end position="78"/>
    </location>
</feature>
<feature type="domain" description="RsgI N-terminal anti-sigma" evidence="8">
    <location>
        <begin position="2"/>
        <end position="51"/>
    </location>
</feature>
<keyword evidence="3 7" id="KW-0812">Transmembrane</keyword>
<gene>
    <name evidence="9" type="ORF">QO000_003343</name>
</gene>
<accession>A0ABU0K7V1</accession>
<dbReference type="EMBL" id="JAUSWM010000007">
    <property type="protein sequence ID" value="MDQ0484359.1"/>
    <property type="molecule type" value="Genomic_DNA"/>
</dbReference>
<sequence length="447" mass="49924">MKQGVIMDIRGRKAVVLTPDGEFTTINLKRNHTLTIGSEIKLTPKPLKQKKGYLTPSMPTLAGMTALLLLVVLVTGVIPVTQNNAVAAYISFDINPSIEVGVNSDLEVVHYQAWNSDGEGLNLSKETKNMPLSEFGGLLVSRLDKDGYLSDGGQLLIVASDVEKKERSEHIKDALEKAIRNIEQSEALKSQSIAITTLLNSDHSTRQQALEKGVSPGKYVTYLSALDRGVSLTLSDVRDLSVKKIEALESQNMTAHERDATNTSDERDAADPIKSSSELEDSVVQLNDKKAASDDETGDNELILQEPAERKTEDNVKKDRSEESDSKVKDETPEINKESVKSAEKNLDDNRSNEVVNTEKKTENRVNKADKKIDKQIENSAKKQNKADKKADNKENKKENKENKKNVKIEKQQEKQKKQEEKENRKKAKEAKKQKDNEDEDDEEQDD</sequence>
<evidence type="ECO:0000256" key="2">
    <source>
        <dbReference type="ARBA" id="ARBA00022475"/>
    </source>
</evidence>
<evidence type="ECO:0000256" key="5">
    <source>
        <dbReference type="ARBA" id="ARBA00023136"/>
    </source>
</evidence>
<feature type="compositionally biased region" description="Acidic residues" evidence="6">
    <location>
        <begin position="437"/>
        <end position="447"/>
    </location>
</feature>
<keyword evidence="2" id="KW-1003">Cell membrane</keyword>
<keyword evidence="10" id="KW-1185">Reference proteome</keyword>
<evidence type="ECO:0000256" key="4">
    <source>
        <dbReference type="ARBA" id="ARBA00022989"/>
    </source>
</evidence>
<dbReference type="Pfam" id="PF23750">
    <property type="entry name" value="RsgI_M"/>
    <property type="match status" value="1"/>
</dbReference>
<protein>
    <recommendedName>
        <fullName evidence="8">RsgI N-terminal anti-sigma domain-containing protein</fullName>
    </recommendedName>
</protein>
<evidence type="ECO:0000256" key="3">
    <source>
        <dbReference type="ARBA" id="ARBA00022692"/>
    </source>
</evidence>
<dbReference type="InterPro" id="IPR055431">
    <property type="entry name" value="RsgI_M"/>
</dbReference>
<organism evidence="9 10">
    <name type="scientific">Guptibacillus hwajinpoensis</name>
    <dbReference type="NCBI Taxonomy" id="208199"/>
    <lineage>
        <taxon>Bacteria</taxon>
        <taxon>Bacillati</taxon>
        <taxon>Bacillota</taxon>
        <taxon>Bacilli</taxon>
        <taxon>Bacillales</taxon>
        <taxon>Guptibacillaceae</taxon>
        <taxon>Guptibacillus</taxon>
    </lineage>
</organism>
<evidence type="ECO:0000256" key="6">
    <source>
        <dbReference type="SAM" id="MobiDB-lite"/>
    </source>
</evidence>
<feature type="compositionally biased region" description="Basic and acidic residues" evidence="6">
    <location>
        <begin position="307"/>
        <end position="424"/>
    </location>
</feature>
<comment type="caution">
    <text evidence="9">The sequence shown here is derived from an EMBL/GenBank/DDBJ whole genome shotgun (WGS) entry which is preliminary data.</text>
</comment>
<dbReference type="PROSITE" id="PS51849">
    <property type="entry name" value="RSGI_N"/>
    <property type="match status" value="1"/>
</dbReference>
<keyword evidence="5 7" id="KW-0472">Membrane</keyword>